<evidence type="ECO:0000256" key="2">
    <source>
        <dbReference type="SAM" id="Phobius"/>
    </source>
</evidence>
<dbReference type="NCBIfam" id="NF046003">
    <property type="entry name" value="DxFTY_mem_plasm"/>
    <property type="match status" value="1"/>
</dbReference>
<feature type="transmembrane region" description="Helical" evidence="2">
    <location>
        <begin position="95"/>
        <end position="115"/>
    </location>
</feature>
<feature type="coiled-coil region" evidence="1">
    <location>
        <begin position="186"/>
        <end position="233"/>
    </location>
</feature>
<organism evidence="3 4">
    <name type="scientific">Mesoplasma tabanidae</name>
    <dbReference type="NCBI Taxonomy" id="219745"/>
    <lineage>
        <taxon>Bacteria</taxon>
        <taxon>Bacillati</taxon>
        <taxon>Mycoplasmatota</taxon>
        <taxon>Mollicutes</taxon>
        <taxon>Entomoplasmatales</taxon>
        <taxon>Entomoplasmataceae</taxon>
        <taxon>Mesoplasma</taxon>
    </lineage>
</organism>
<name>A0A2K8P424_9MOLU</name>
<dbReference type="EMBL" id="CP024969">
    <property type="protein sequence ID" value="ATZ21502.1"/>
    <property type="molecule type" value="Genomic_DNA"/>
</dbReference>
<gene>
    <name evidence="3" type="ORF">MTABA_v1c02990</name>
</gene>
<dbReference type="OrthoDB" id="400931at2"/>
<feature type="transmembrane region" description="Helical" evidence="2">
    <location>
        <begin position="121"/>
        <end position="147"/>
    </location>
</feature>
<protein>
    <submittedName>
        <fullName evidence="3">Uncharacterized protein</fullName>
    </submittedName>
</protein>
<evidence type="ECO:0000313" key="3">
    <source>
        <dbReference type="EMBL" id="ATZ21502.1"/>
    </source>
</evidence>
<keyword evidence="2" id="KW-1133">Transmembrane helix</keyword>
<dbReference type="RefSeq" id="WP_100679447.1">
    <property type="nucleotide sequence ID" value="NZ_CP024969.1"/>
</dbReference>
<dbReference type="Proteomes" id="UP000232223">
    <property type="component" value="Chromosome"/>
</dbReference>
<reference evidence="3 4" key="1">
    <citation type="submission" date="2017-11" db="EMBL/GenBank/DDBJ databases">
        <title>Genome sequence of Mesoplasma tabanidae BARC 857 (ATCC 49584).</title>
        <authorList>
            <person name="Lo W.-S."/>
            <person name="Kuo C.-H."/>
        </authorList>
    </citation>
    <scope>NUCLEOTIDE SEQUENCE [LARGE SCALE GENOMIC DNA]</scope>
    <source>
        <strain evidence="3 4">BARC 857</strain>
    </source>
</reference>
<keyword evidence="2" id="KW-0812">Transmembrane</keyword>
<sequence>MSDIKGLDWNKTREFNLERTNIWISFAFEILVVVLPYVVIWILIGSSWNTTKYHNYYNFLPLKEFLLSLICIGYVLIALTFNLITYFLKWQREDSFTFTISIALCLAGLIINSIWIDNLSIGGFAIFLKLIFLVVFALIGIFIGTLITMLIRNFRFKIEEEDQILLEAHKNGEEIPSIKKIRLQRAEKYRIRKEQDLQELNRFKKELDEKIAIELKNKKIEKLDQRENKKRNKKSNKK</sequence>
<dbReference type="AlphaFoldDB" id="A0A2K8P424"/>
<keyword evidence="4" id="KW-1185">Reference proteome</keyword>
<feature type="transmembrane region" description="Helical" evidence="2">
    <location>
        <begin position="21"/>
        <end position="45"/>
    </location>
</feature>
<evidence type="ECO:0000313" key="4">
    <source>
        <dbReference type="Proteomes" id="UP000232223"/>
    </source>
</evidence>
<dbReference type="KEGG" id="mtab:MTABA_v1c02990"/>
<proteinExistence type="predicted"/>
<evidence type="ECO:0000256" key="1">
    <source>
        <dbReference type="SAM" id="Coils"/>
    </source>
</evidence>
<accession>A0A2K8P424</accession>
<keyword evidence="1" id="KW-0175">Coiled coil</keyword>
<keyword evidence="2" id="KW-0472">Membrane</keyword>
<feature type="transmembrane region" description="Helical" evidence="2">
    <location>
        <begin position="65"/>
        <end position="88"/>
    </location>
</feature>